<keyword evidence="2" id="KW-1185">Reference proteome</keyword>
<evidence type="ECO:0000313" key="1">
    <source>
        <dbReference type="EMBL" id="CAL7941994.1"/>
    </source>
</evidence>
<name>A0ABP1NLT3_XYLVO</name>
<organism evidence="1 2">
    <name type="scientific">Xylocopa violacea</name>
    <name type="common">Violet carpenter bee</name>
    <name type="synonym">Apis violacea</name>
    <dbReference type="NCBI Taxonomy" id="135666"/>
    <lineage>
        <taxon>Eukaryota</taxon>
        <taxon>Metazoa</taxon>
        <taxon>Ecdysozoa</taxon>
        <taxon>Arthropoda</taxon>
        <taxon>Hexapoda</taxon>
        <taxon>Insecta</taxon>
        <taxon>Pterygota</taxon>
        <taxon>Neoptera</taxon>
        <taxon>Endopterygota</taxon>
        <taxon>Hymenoptera</taxon>
        <taxon>Apocrita</taxon>
        <taxon>Aculeata</taxon>
        <taxon>Apoidea</taxon>
        <taxon>Anthophila</taxon>
        <taxon>Apidae</taxon>
        <taxon>Xylocopa</taxon>
        <taxon>Xylocopa</taxon>
    </lineage>
</organism>
<sequence length="257" mass="29698">MCSVSITSVLVQRLQALGFVEWDKVNINDPQHFRKVALWLEDQKIRQYDIQNRKELRDLKSQNWPQAFAKYCKDVNCPISNNMIDQLEWLVGHAIWLEAENNVEEYSQNVKEMKLKIKQEAMVPQLKSKNPLDNLDFDSNQFKEGTYSVAKLLRIPRHPNHLITLKACSKLVQRRLNSECLQNPNSKIIRGKPFPVMNINPGFQLKKPAVENAAKILALLYIQDIRNLQTKINEVIVRVQTITANPKTDTKLGKVGK</sequence>
<accession>A0ABP1NLT3</accession>
<dbReference type="Pfam" id="PF10036">
    <property type="entry name" value="RLL"/>
    <property type="match status" value="1"/>
</dbReference>
<gene>
    <name evidence="1" type="ORF">XYLVIOL_LOCUS5306</name>
</gene>
<evidence type="ECO:0000313" key="2">
    <source>
        <dbReference type="Proteomes" id="UP001642520"/>
    </source>
</evidence>
<reference evidence="1 2" key="1">
    <citation type="submission" date="2024-08" db="EMBL/GenBank/DDBJ databases">
        <authorList>
            <person name="Will J Nash"/>
            <person name="Angela Man"/>
            <person name="Seanna McTaggart"/>
            <person name="Kendall Baker"/>
            <person name="Tom Barker"/>
            <person name="Leah Catchpole"/>
            <person name="Alex Durrant"/>
            <person name="Karim Gharbi"/>
            <person name="Naomi Irish"/>
            <person name="Gemy Kaithakottil"/>
            <person name="Debby Ku"/>
            <person name="Aaliyah Providence"/>
            <person name="Felix Shaw"/>
            <person name="David Swarbreck"/>
            <person name="Chris Watkins"/>
            <person name="Ann M. McCartney"/>
            <person name="Giulio Formenti"/>
            <person name="Alice Mouton"/>
            <person name="Noel Vella"/>
            <person name="Bjorn M von Reumont"/>
            <person name="Adriana Vella"/>
            <person name="Wilfried Haerty"/>
        </authorList>
    </citation>
    <scope>NUCLEOTIDE SEQUENCE [LARGE SCALE GENOMIC DNA]</scope>
</reference>
<protein>
    <submittedName>
        <fullName evidence="1">Uncharacterized protein</fullName>
    </submittedName>
</protein>
<dbReference type="EMBL" id="CAXAJV020001292">
    <property type="protein sequence ID" value="CAL7941994.1"/>
    <property type="molecule type" value="Genomic_DNA"/>
</dbReference>
<proteinExistence type="predicted"/>
<comment type="caution">
    <text evidence="1">The sequence shown here is derived from an EMBL/GenBank/DDBJ whole genome shotgun (WGS) entry which is preliminary data.</text>
</comment>
<dbReference type="PANTHER" id="PTHR15924">
    <property type="entry name" value="CLE"/>
    <property type="match status" value="1"/>
</dbReference>
<dbReference type="InterPro" id="IPR019265">
    <property type="entry name" value="RTRAF"/>
</dbReference>
<dbReference type="Proteomes" id="UP001642520">
    <property type="component" value="Unassembled WGS sequence"/>
</dbReference>